<comment type="caution">
    <text evidence="2">The sequence shown here is derived from an EMBL/GenBank/DDBJ whole genome shotgun (WGS) entry which is preliminary data.</text>
</comment>
<name>A0AAD6Z798_9AGAR</name>
<sequence length="158" mass="16315">MSAPGPAPEALAHLQAAEDEDAADLEGLAYARLRPREVVGKWEWNAVLTCGSATSSTLTSPRPTSTSFPHGVRDSDSPTEFGAFASGTEGVEDEFDGTPRGFGAGFGVGAEPEPEPEVPREALPSPGLSRGGFRFGGGAGKGMGGFEVSRRYLMTLAG</sequence>
<evidence type="ECO:0000313" key="3">
    <source>
        <dbReference type="Proteomes" id="UP001218218"/>
    </source>
</evidence>
<accession>A0AAD6Z798</accession>
<dbReference type="EMBL" id="JARIHO010000081">
    <property type="protein sequence ID" value="KAJ7309463.1"/>
    <property type="molecule type" value="Genomic_DNA"/>
</dbReference>
<gene>
    <name evidence="2" type="ORF">DFH08DRAFT_1088238</name>
</gene>
<keyword evidence="3" id="KW-1185">Reference proteome</keyword>
<evidence type="ECO:0000313" key="2">
    <source>
        <dbReference type="EMBL" id="KAJ7309463.1"/>
    </source>
</evidence>
<reference evidence="2" key="1">
    <citation type="submission" date="2023-03" db="EMBL/GenBank/DDBJ databases">
        <title>Massive genome expansion in bonnet fungi (Mycena s.s.) driven by repeated elements and novel gene families across ecological guilds.</title>
        <authorList>
            <consortium name="Lawrence Berkeley National Laboratory"/>
            <person name="Harder C.B."/>
            <person name="Miyauchi S."/>
            <person name="Viragh M."/>
            <person name="Kuo A."/>
            <person name="Thoen E."/>
            <person name="Andreopoulos B."/>
            <person name="Lu D."/>
            <person name="Skrede I."/>
            <person name="Drula E."/>
            <person name="Henrissat B."/>
            <person name="Morin E."/>
            <person name="Kohler A."/>
            <person name="Barry K."/>
            <person name="LaButti K."/>
            <person name="Morin E."/>
            <person name="Salamov A."/>
            <person name="Lipzen A."/>
            <person name="Mereny Z."/>
            <person name="Hegedus B."/>
            <person name="Baldrian P."/>
            <person name="Stursova M."/>
            <person name="Weitz H."/>
            <person name="Taylor A."/>
            <person name="Grigoriev I.V."/>
            <person name="Nagy L.G."/>
            <person name="Martin F."/>
            <person name="Kauserud H."/>
        </authorList>
    </citation>
    <scope>NUCLEOTIDE SEQUENCE</scope>
    <source>
        <strain evidence="2">CBHHK002</strain>
    </source>
</reference>
<dbReference type="Proteomes" id="UP001218218">
    <property type="component" value="Unassembled WGS sequence"/>
</dbReference>
<feature type="region of interest" description="Disordered" evidence="1">
    <location>
        <begin position="53"/>
        <end position="130"/>
    </location>
</feature>
<dbReference type="AlphaFoldDB" id="A0AAD6Z798"/>
<evidence type="ECO:0000256" key="1">
    <source>
        <dbReference type="SAM" id="MobiDB-lite"/>
    </source>
</evidence>
<feature type="compositionally biased region" description="Low complexity" evidence="1">
    <location>
        <begin position="53"/>
        <end position="69"/>
    </location>
</feature>
<proteinExistence type="predicted"/>
<protein>
    <submittedName>
        <fullName evidence="2">Uncharacterized protein</fullName>
    </submittedName>
</protein>
<organism evidence="2 3">
    <name type="scientific">Mycena albidolilacea</name>
    <dbReference type="NCBI Taxonomy" id="1033008"/>
    <lineage>
        <taxon>Eukaryota</taxon>
        <taxon>Fungi</taxon>
        <taxon>Dikarya</taxon>
        <taxon>Basidiomycota</taxon>
        <taxon>Agaricomycotina</taxon>
        <taxon>Agaricomycetes</taxon>
        <taxon>Agaricomycetidae</taxon>
        <taxon>Agaricales</taxon>
        <taxon>Marasmiineae</taxon>
        <taxon>Mycenaceae</taxon>
        <taxon>Mycena</taxon>
    </lineage>
</organism>